<comment type="caution">
    <text evidence="1">The sequence shown here is derived from an EMBL/GenBank/DDBJ whole genome shotgun (WGS) entry which is preliminary data.</text>
</comment>
<evidence type="ECO:0000313" key="1">
    <source>
        <dbReference type="EMBL" id="KAI3700961.1"/>
    </source>
</evidence>
<name>A0ACB8ZUF3_CICIN</name>
<reference evidence="1 2" key="2">
    <citation type="journal article" date="2022" name="Mol. Ecol. Resour.">
        <title>The genomes of chicory, endive, great burdock and yacon provide insights into Asteraceae paleo-polyploidization history and plant inulin production.</title>
        <authorList>
            <person name="Fan W."/>
            <person name="Wang S."/>
            <person name="Wang H."/>
            <person name="Wang A."/>
            <person name="Jiang F."/>
            <person name="Liu H."/>
            <person name="Zhao H."/>
            <person name="Xu D."/>
            <person name="Zhang Y."/>
        </authorList>
    </citation>
    <scope>NUCLEOTIDE SEQUENCE [LARGE SCALE GENOMIC DNA]</scope>
    <source>
        <strain evidence="2">cv. Punajuju</strain>
        <tissue evidence="1">Leaves</tissue>
    </source>
</reference>
<gene>
    <name evidence="1" type="ORF">L2E82_45602</name>
</gene>
<protein>
    <submittedName>
        <fullName evidence="1">Uncharacterized protein</fullName>
    </submittedName>
</protein>
<evidence type="ECO:0000313" key="2">
    <source>
        <dbReference type="Proteomes" id="UP001055811"/>
    </source>
</evidence>
<keyword evidence="2" id="KW-1185">Reference proteome</keyword>
<dbReference type="Proteomes" id="UP001055811">
    <property type="component" value="Linkage Group LG08"/>
</dbReference>
<reference evidence="2" key="1">
    <citation type="journal article" date="2022" name="Mol. Ecol. Resour.">
        <title>The genomes of chicory, endive, great burdock and yacon provide insights into Asteraceae palaeo-polyploidization history and plant inulin production.</title>
        <authorList>
            <person name="Fan W."/>
            <person name="Wang S."/>
            <person name="Wang H."/>
            <person name="Wang A."/>
            <person name="Jiang F."/>
            <person name="Liu H."/>
            <person name="Zhao H."/>
            <person name="Xu D."/>
            <person name="Zhang Y."/>
        </authorList>
    </citation>
    <scope>NUCLEOTIDE SEQUENCE [LARGE SCALE GENOMIC DNA]</scope>
    <source>
        <strain evidence="2">cv. Punajuju</strain>
    </source>
</reference>
<dbReference type="EMBL" id="CM042016">
    <property type="protein sequence ID" value="KAI3700961.1"/>
    <property type="molecule type" value="Genomic_DNA"/>
</dbReference>
<proteinExistence type="predicted"/>
<sequence>MIYRIGIEVNQKSKIEREPGEEEAAEVHRRQVWLYGVTLELGFRIIDQFVSIAKEVGIDDFIAEAKPEDKAEKVKELQSSGVVVAMVGDGINDSPVW</sequence>
<organism evidence="1 2">
    <name type="scientific">Cichorium intybus</name>
    <name type="common">Chicory</name>
    <dbReference type="NCBI Taxonomy" id="13427"/>
    <lineage>
        <taxon>Eukaryota</taxon>
        <taxon>Viridiplantae</taxon>
        <taxon>Streptophyta</taxon>
        <taxon>Embryophyta</taxon>
        <taxon>Tracheophyta</taxon>
        <taxon>Spermatophyta</taxon>
        <taxon>Magnoliopsida</taxon>
        <taxon>eudicotyledons</taxon>
        <taxon>Gunneridae</taxon>
        <taxon>Pentapetalae</taxon>
        <taxon>asterids</taxon>
        <taxon>campanulids</taxon>
        <taxon>Asterales</taxon>
        <taxon>Asteraceae</taxon>
        <taxon>Cichorioideae</taxon>
        <taxon>Cichorieae</taxon>
        <taxon>Cichoriinae</taxon>
        <taxon>Cichorium</taxon>
    </lineage>
</organism>
<accession>A0ACB8ZUF3</accession>